<feature type="compositionally biased region" description="Polar residues" evidence="1">
    <location>
        <begin position="80"/>
        <end position="99"/>
    </location>
</feature>
<dbReference type="OrthoDB" id="4183015at2759"/>
<reference evidence="2 3" key="1">
    <citation type="submission" date="2021-01" db="EMBL/GenBank/DDBJ databases">
        <title>Chromosome-level genome assembly of a human fungal pathogen reveals clustering of transcriptionally co-regulated genes.</title>
        <authorList>
            <person name="Voorhies M."/>
            <person name="Cohen S."/>
            <person name="Shea T.P."/>
            <person name="Petrus S."/>
            <person name="Munoz J.F."/>
            <person name="Poplawski S."/>
            <person name="Goldman W.E."/>
            <person name="Michael T."/>
            <person name="Cuomo C.A."/>
            <person name="Sil A."/>
            <person name="Beyhan S."/>
        </authorList>
    </citation>
    <scope>NUCLEOTIDE SEQUENCE [LARGE SCALE GENOMIC DNA]</scope>
    <source>
        <strain evidence="2 3">G184AR</strain>
    </source>
</reference>
<dbReference type="Proteomes" id="UP000670092">
    <property type="component" value="Unassembled WGS sequence"/>
</dbReference>
<dbReference type="VEuPathDB" id="FungiDB:I7I52_09998"/>
<dbReference type="EMBL" id="JAEVHI010000002">
    <property type="protein sequence ID" value="KAG5299624.1"/>
    <property type="molecule type" value="Genomic_DNA"/>
</dbReference>
<feature type="region of interest" description="Disordered" evidence="1">
    <location>
        <begin position="1"/>
        <end position="117"/>
    </location>
</feature>
<comment type="caution">
    <text evidence="2">The sequence shown here is derived from an EMBL/GenBank/DDBJ whole genome shotgun (WGS) entry which is preliminary data.</text>
</comment>
<dbReference type="AlphaFoldDB" id="A0A8H7Z1X9"/>
<accession>A0A8H7Z1X9</accession>
<proteinExistence type="predicted"/>
<sequence length="245" mass="27673">MLRMGCGSSKVQRDNDTPNTNYDKPRTARHTATRPRSQRIGSQGRLATGTAAGNRVRPPPTHLKPYQSDYPRTHSRATRPRSQFQTESRAGQSRAGTSRRSPKARRKIPSSQPSTDDEIEEVINSFKLFIDGHSINFYRTQFDDSGASIPRYIARTIISNIIEKRLDETSVARNLSNALEKYAENPADGKRTNHLLVLCRMASEIRSMTDGHPESWVFNWGENADIVFPSVMRGKEEYMEADMGT</sequence>
<feature type="compositionally biased region" description="Basic residues" evidence="1">
    <location>
        <begin position="27"/>
        <end position="37"/>
    </location>
</feature>
<name>A0A8H7Z1X9_AJECA</name>
<evidence type="ECO:0000313" key="2">
    <source>
        <dbReference type="EMBL" id="KAG5299624.1"/>
    </source>
</evidence>
<evidence type="ECO:0000256" key="1">
    <source>
        <dbReference type="SAM" id="MobiDB-lite"/>
    </source>
</evidence>
<gene>
    <name evidence="2" type="ORF">I7I52_09998</name>
</gene>
<protein>
    <submittedName>
        <fullName evidence="2">Uncharacterized protein</fullName>
    </submittedName>
</protein>
<evidence type="ECO:0000313" key="3">
    <source>
        <dbReference type="Proteomes" id="UP000670092"/>
    </source>
</evidence>
<organism evidence="2 3">
    <name type="scientific">Ajellomyces capsulatus</name>
    <name type="common">Darling's disease fungus</name>
    <name type="synonym">Histoplasma capsulatum</name>
    <dbReference type="NCBI Taxonomy" id="5037"/>
    <lineage>
        <taxon>Eukaryota</taxon>
        <taxon>Fungi</taxon>
        <taxon>Dikarya</taxon>
        <taxon>Ascomycota</taxon>
        <taxon>Pezizomycotina</taxon>
        <taxon>Eurotiomycetes</taxon>
        <taxon>Eurotiomycetidae</taxon>
        <taxon>Onygenales</taxon>
        <taxon>Ajellomycetaceae</taxon>
        <taxon>Histoplasma</taxon>
    </lineage>
</organism>